<evidence type="ECO:0000256" key="1">
    <source>
        <dbReference type="ARBA" id="ARBA00022714"/>
    </source>
</evidence>
<organism evidence="6 7">
    <name type="scientific">Candidatus Nitrospira allomarina</name>
    <dbReference type="NCBI Taxonomy" id="3020900"/>
    <lineage>
        <taxon>Bacteria</taxon>
        <taxon>Pseudomonadati</taxon>
        <taxon>Nitrospirota</taxon>
        <taxon>Nitrospiria</taxon>
        <taxon>Nitrospirales</taxon>
        <taxon>Nitrospiraceae</taxon>
        <taxon>Nitrospira</taxon>
    </lineage>
</organism>
<keyword evidence="4" id="KW-0411">Iron-sulfur</keyword>
<gene>
    <name evidence="6" type="ORF">PP769_00175</name>
</gene>
<dbReference type="KEGG" id="nall:PP769_00175"/>
<keyword evidence="1" id="KW-0001">2Fe-2S</keyword>
<dbReference type="PROSITE" id="PS51296">
    <property type="entry name" value="RIESKE"/>
    <property type="match status" value="1"/>
</dbReference>
<sequence>MNDSDFEKGMDCRVCEPLSPKEGFIYVGKLEDIPKGKGRVFKVDGKSVAIFRVDDRCFAINDICPHQGASLGKGRLKGFLVSCPWHHQQFDIRSGFGPDGGGYCVVNYDVLIDKGNVFVCLKKRDWLTGE</sequence>
<dbReference type="SUPFAM" id="SSF50022">
    <property type="entry name" value="ISP domain"/>
    <property type="match status" value="1"/>
</dbReference>
<dbReference type="AlphaFoldDB" id="A0AA96GAI9"/>
<evidence type="ECO:0000313" key="6">
    <source>
        <dbReference type="EMBL" id="WNM58208.1"/>
    </source>
</evidence>
<evidence type="ECO:0000256" key="3">
    <source>
        <dbReference type="ARBA" id="ARBA00023004"/>
    </source>
</evidence>
<dbReference type="InterPro" id="IPR036922">
    <property type="entry name" value="Rieske_2Fe-2S_sf"/>
</dbReference>
<dbReference type="RefSeq" id="WP_312643707.1">
    <property type="nucleotide sequence ID" value="NZ_CP116967.1"/>
</dbReference>
<keyword evidence="7" id="KW-1185">Reference proteome</keyword>
<name>A0AA96GAI9_9BACT</name>
<dbReference type="PANTHER" id="PTHR21496">
    <property type="entry name" value="FERREDOXIN-RELATED"/>
    <property type="match status" value="1"/>
</dbReference>
<dbReference type="GO" id="GO:0046872">
    <property type="term" value="F:metal ion binding"/>
    <property type="evidence" value="ECO:0007669"/>
    <property type="project" value="UniProtKB-KW"/>
</dbReference>
<dbReference type="GO" id="GO:0051537">
    <property type="term" value="F:2 iron, 2 sulfur cluster binding"/>
    <property type="evidence" value="ECO:0007669"/>
    <property type="project" value="UniProtKB-KW"/>
</dbReference>
<proteinExistence type="predicted"/>
<accession>A0AA96GAI9</accession>
<dbReference type="InterPro" id="IPR017941">
    <property type="entry name" value="Rieske_2Fe-2S"/>
</dbReference>
<reference evidence="6 7" key="1">
    <citation type="submission" date="2023-01" db="EMBL/GenBank/DDBJ databases">
        <title>Cultivation and genomic characterization of new, ubiquitous marine nitrite-oxidizing bacteria from the Nitrospirales.</title>
        <authorList>
            <person name="Mueller A.J."/>
            <person name="Daebeler A."/>
            <person name="Herbold C.W."/>
            <person name="Kirkegaard R.H."/>
            <person name="Daims H."/>
        </authorList>
    </citation>
    <scope>NUCLEOTIDE SEQUENCE [LARGE SCALE GENOMIC DNA]</scope>
    <source>
        <strain evidence="6 7">VA</strain>
    </source>
</reference>
<feature type="domain" description="Rieske" evidence="5">
    <location>
        <begin position="25"/>
        <end position="119"/>
    </location>
</feature>
<dbReference type="PANTHER" id="PTHR21496:SF23">
    <property type="entry name" value="3-PHENYLPROPIONATE_CINNAMIC ACID DIOXYGENASE FERREDOXIN SUBUNIT"/>
    <property type="match status" value="1"/>
</dbReference>
<dbReference type="EMBL" id="CP116967">
    <property type="protein sequence ID" value="WNM58208.1"/>
    <property type="molecule type" value="Genomic_DNA"/>
</dbReference>
<evidence type="ECO:0000313" key="7">
    <source>
        <dbReference type="Proteomes" id="UP001302719"/>
    </source>
</evidence>
<keyword evidence="2" id="KW-0479">Metal-binding</keyword>
<evidence type="ECO:0000256" key="4">
    <source>
        <dbReference type="ARBA" id="ARBA00023014"/>
    </source>
</evidence>
<evidence type="ECO:0000256" key="2">
    <source>
        <dbReference type="ARBA" id="ARBA00022723"/>
    </source>
</evidence>
<dbReference type="Proteomes" id="UP001302719">
    <property type="component" value="Chromosome"/>
</dbReference>
<dbReference type="Pfam" id="PF00355">
    <property type="entry name" value="Rieske"/>
    <property type="match status" value="1"/>
</dbReference>
<protein>
    <submittedName>
        <fullName evidence="6">Rieske 2Fe-2S domain-containing protein</fullName>
    </submittedName>
</protein>
<evidence type="ECO:0000259" key="5">
    <source>
        <dbReference type="PROSITE" id="PS51296"/>
    </source>
</evidence>
<keyword evidence="3" id="KW-0408">Iron</keyword>
<dbReference type="Gene3D" id="2.102.10.10">
    <property type="entry name" value="Rieske [2Fe-2S] iron-sulphur domain"/>
    <property type="match status" value="1"/>
</dbReference>